<protein>
    <recommendedName>
        <fullName evidence="4">TATA box-binding protein-associated factor RNA polymerase I subunit A</fullName>
    </recommendedName>
</protein>
<evidence type="ECO:0000313" key="2">
    <source>
        <dbReference type="EMBL" id="KAG8443790.1"/>
    </source>
</evidence>
<feature type="region of interest" description="Disordered" evidence="1">
    <location>
        <begin position="1"/>
        <end position="32"/>
    </location>
</feature>
<feature type="non-terminal residue" evidence="2">
    <location>
        <position position="438"/>
    </location>
</feature>
<dbReference type="AlphaFoldDB" id="A0A8T2JKE9"/>
<dbReference type="OrthoDB" id="6272197at2759"/>
<organism evidence="2 3">
    <name type="scientific">Hymenochirus boettgeri</name>
    <name type="common">Congo dwarf clawed frog</name>
    <dbReference type="NCBI Taxonomy" id="247094"/>
    <lineage>
        <taxon>Eukaryota</taxon>
        <taxon>Metazoa</taxon>
        <taxon>Chordata</taxon>
        <taxon>Craniata</taxon>
        <taxon>Vertebrata</taxon>
        <taxon>Euteleostomi</taxon>
        <taxon>Amphibia</taxon>
        <taxon>Batrachia</taxon>
        <taxon>Anura</taxon>
        <taxon>Pipoidea</taxon>
        <taxon>Pipidae</taxon>
        <taxon>Pipinae</taxon>
        <taxon>Hymenochirus</taxon>
    </lineage>
</organism>
<dbReference type="GO" id="GO:0000120">
    <property type="term" value="C:RNA polymerase I transcription regulator complex"/>
    <property type="evidence" value="ECO:0007669"/>
    <property type="project" value="InterPro"/>
</dbReference>
<evidence type="ECO:0000313" key="3">
    <source>
        <dbReference type="Proteomes" id="UP000812440"/>
    </source>
</evidence>
<evidence type="ECO:0000256" key="1">
    <source>
        <dbReference type="SAM" id="MobiDB-lite"/>
    </source>
</evidence>
<evidence type="ECO:0008006" key="4">
    <source>
        <dbReference type="Google" id="ProtNLM"/>
    </source>
</evidence>
<dbReference type="PANTHER" id="PTHR32122">
    <property type="entry name" value="TATA BOX-BINDING PROTEIN ASSOCIATED FACTOR RNA POLYMERASE I SUBUNIT A"/>
    <property type="match status" value="1"/>
</dbReference>
<dbReference type="Proteomes" id="UP000812440">
    <property type="component" value="Chromosome 5"/>
</dbReference>
<feature type="compositionally biased region" description="Acidic residues" evidence="1">
    <location>
        <begin position="1"/>
        <end position="19"/>
    </location>
</feature>
<reference evidence="2" key="1">
    <citation type="thesis" date="2020" institute="ProQuest LLC" country="789 East Eisenhower Parkway, Ann Arbor, MI, USA">
        <title>Comparative Genomics and Chromosome Evolution.</title>
        <authorList>
            <person name="Mudd A.B."/>
        </authorList>
    </citation>
    <scope>NUCLEOTIDE SEQUENCE</scope>
    <source>
        <strain evidence="2">Female2</strain>
        <tissue evidence="2">Blood</tissue>
    </source>
</reference>
<keyword evidence="3" id="KW-1185">Reference proteome</keyword>
<gene>
    <name evidence="2" type="ORF">GDO86_009102</name>
</gene>
<dbReference type="InterPro" id="IPR052669">
    <property type="entry name" value="SL1/TIF-IB_Component"/>
</dbReference>
<dbReference type="Pfam" id="PF14929">
    <property type="entry name" value="TAF1_subA"/>
    <property type="match status" value="1"/>
</dbReference>
<dbReference type="InterPro" id="IPR039495">
    <property type="entry name" value="TAF1A"/>
</dbReference>
<comment type="caution">
    <text evidence="2">The sequence shown here is derived from an EMBL/GenBank/DDBJ whole genome shotgun (WGS) entry which is preliminary data.</text>
</comment>
<dbReference type="GO" id="GO:0006360">
    <property type="term" value="P:transcription by RNA polymerase I"/>
    <property type="evidence" value="ECO:0007669"/>
    <property type="project" value="InterPro"/>
</dbReference>
<name>A0A8T2JKE9_9PIPI</name>
<dbReference type="PANTHER" id="PTHR32122:SF1">
    <property type="entry name" value="TATA BOX-BINDING PROTEIN-ASSOCIATED FACTOR RNA POLYMERASE I SUBUNIT A"/>
    <property type="match status" value="1"/>
</dbReference>
<sequence>MEENDDSVVDENNSEEESDHEAVTGISLPLPQRNLTGRRGNAFHKTTSHCFILIREALVRQQWEKAAELMISYLQTLESGTTEAQRLAPEIIWRLGGEILLNHPKSTVDNVSMFYEQMKNIGIKNYLQISLEQAFYLLCNGQKEEAYRILTAAESWKYGKVPITQENSIKLIQAYRGLIEYQSWLDKKTAVNHRDMGYASRLSAVQEMGIFHQQAKIAFQGIITFPGVWDPFIQCYVDLLESSGDNQAIEKILRDYAYSSKNPANPNAHVYLYDFLKRTRASIETLIDVLQGLYVLVPSHKLMLEYTDLLKHSESEEHRHLALEVLFDLLDFSGWKQSIEAWTRLAKLLKKTFKRERQSWVVDLWNSRRSWWPVYHFTTAHATKDWQENQALSLRKALVSGVLLGKGCEYFRSVRRLGKGEKAKKIKTLKTFVKRYSC</sequence>
<accession>A0A8T2JKE9</accession>
<dbReference type="EMBL" id="JAACNH010000004">
    <property type="protein sequence ID" value="KAG8443790.1"/>
    <property type="molecule type" value="Genomic_DNA"/>
</dbReference>
<proteinExistence type="predicted"/>